<evidence type="ECO:0000259" key="4">
    <source>
        <dbReference type="Pfam" id="PF03372"/>
    </source>
</evidence>
<dbReference type="InterPro" id="IPR036691">
    <property type="entry name" value="Endo/exonu/phosph_ase_sf"/>
</dbReference>
<feature type="transmembrane region" description="Helical" evidence="3">
    <location>
        <begin position="58"/>
        <end position="83"/>
    </location>
</feature>
<dbReference type="Proteomes" id="UP001497497">
    <property type="component" value="Unassembled WGS sequence"/>
</dbReference>
<dbReference type="GO" id="GO:0005737">
    <property type="term" value="C:cytoplasm"/>
    <property type="evidence" value="ECO:0007669"/>
    <property type="project" value="TreeGrafter"/>
</dbReference>
<dbReference type="GO" id="GO:0004767">
    <property type="term" value="F:sphingomyelin phosphodiesterase activity"/>
    <property type="evidence" value="ECO:0007669"/>
    <property type="project" value="UniProtKB-EC"/>
</dbReference>
<keyword evidence="3" id="KW-0472">Membrane</keyword>
<feature type="transmembrane region" description="Helical" evidence="3">
    <location>
        <begin position="20"/>
        <end position="38"/>
    </location>
</feature>
<comment type="caution">
    <text evidence="5">The sequence shown here is derived from an EMBL/GenBank/DDBJ whole genome shotgun (WGS) entry which is preliminary data.</text>
</comment>
<evidence type="ECO:0000313" key="5">
    <source>
        <dbReference type="EMBL" id="CAL1547666.1"/>
    </source>
</evidence>
<comment type="similarity">
    <text evidence="1">Belongs to the neutral sphingomyelinase family.</text>
</comment>
<reference evidence="5 6" key="1">
    <citation type="submission" date="2024-04" db="EMBL/GenBank/DDBJ databases">
        <authorList>
            <consortium name="Genoscope - CEA"/>
            <person name="William W."/>
        </authorList>
    </citation>
    <scope>NUCLEOTIDE SEQUENCE [LARGE SCALE GENOMIC DNA]</scope>
</reference>
<evidence type="ECO:0000256" key="2">
    <source>
        <dbReference type="ARBA" id="ARBA00012369"/>
    </source>
</evidence>
<dbReference type="InterPro" id="IPR005135">
    <property type="entry name" value="Endo/exonuclease/phosphatase"/>
</dbReference>
<dbReference type="Pfam" id="PF03372">
    <property type="entry name" value="Exo_endo_phos"/>
    <property type="match status" value="1"/>
</dbReference>
<proteinExistence type="inferred from homology"/>
<dbReference type="SUPFAM" id="SSF56219">
    <property type="entry name" value="DNase I-like"/>
    <property type="match status" value="1"/>
</dbReference>
<feature type="domain" description="Endonuclease/exonuclease/phosphatase" evidence="4">
    <location>
        <begin position="182"/>
        <end position="474"/>
    </location>
</feature>
<evidence type="ECO:0000256" key="1">
    <source>
        <dbReference type="ARBA" id="ARBA00006335"/>
    </source>
</evidence>
<dbReference type="PANTHER" id="PTHR16320:SF1">
    <property type="entry name" value="SPHINGOMYELINASE DDB_G0288017"/>
    <property type="match status" value="1"/>
</dbReference>
<accession>A0AAV2IKI4</accession>
<dbReference type="PANTHER" id="PTHR16320">
    <property type="entry name" value="SPHINGOMYELINASE FAMILY MEMBER"/>
    <property type="match status" value="1"/>
</dbReference>
<dbReference type="AlphaFoldDB" id="A0AAV2IKI4"/>
<evidence type="ECO:0000313" key="6">
    <source>
        <dbReference type="Proteomes" id="UP001497497"/>
    </source>
</evidence>
<dbReference type="EMBL" id="CAXITT010001037">
    <property type="protein sequence ID" value="CAL1547666.1"/>
    <property type="molecule type" value="Genomic_DNA"/>
</dbReference>
<evidence type="ECO:0000256" key="3">
    <source>
        <dbReference type="SAM" id="Phobius"/>
    </source>
</evidence>
<protein>
    <recommendedName>
        <fullName evidence="2">sphingomyelin phosphodiesterase</fullName>
        <ecNumber evidence="2">3.1.4.12</ecNumber>
    </recommendedName>
</protein>
<keyword evidence="3" id="KW-0812">Transmembrane</keyword>
<sequence>MYFKQDAGFLCGCLRIARIFLYPSFLSFNWLLCLYITTFQENKNPSNILKRKIFLTPIYASLFILFLPLMIIFLPLRCLLLYYRRPFMCSEHHTAYTHWQSQILNEKIDSGDHKFGIATANLCLMPELASKMNDLTNVSRRAKKIGERIVVNQFYNDEWSKSESSLKNPASNKNVDGKFLTNVSGSGDGNNRGKQKKHEDIQGIVSTNFPFVDIFVIQEAWSSYHNPTLMQELHKVFPYIIHDAGVHSYENNLFFLNSGLLIASRHPIVAVDFKPFVNFVKHGRLLSNGLLMAKVVIGREKSEKRHVGYIFNTHLQSYQGKDQIIPKQLDEMLAWIKLFKEENKQKGDNIIFSIICGDFNFDNFSPADKESSRHPVFSEFTDFGRLKAGLDKPWTVGTEMRPEFMLEKEVATPERLKFVLEDPILRQCHLVDADILEHSKEAIVSGGVKRDAEGKVIVFPEGGRRRIDYILTNDFYPVNVESYSFVTKLALLTDHIPVAMSFTCQNLK</sequence>
<dbReference type="Gene3D" id="3.60.10.10">
    <property type="entry name" value="Endonuclease/exonuclease/phosphatase"/>
    <property type="match status" value="1"/>
</dbReference>
<keyword evidence="6" id="KW-1185">Reference proteome</keyword>
<name>A0AAV2IKI4_LYMST</name>
<dbReference type="InterPro" id="IPR038772">
    <property type="entry name" value="Sph/SMPD2-like"/>
</dbReference>
<gene>
    <name evidence="5" type="ORF">GSLYS_00020983001</name>
</gene>
<organism evidence="5 6">
    <name type="scientific">Lymnaea stagnalis</name>
    <name type="common">Great pond snail</name>
    <name type="synonym">Helix stagnalis</name>
    <dbReference type="NCBI Taxonomy" id="6523"/>
    <lineage>
        <taxon>Eukaryota</taxon>
        <taxon>Metazoa</taxon>
        <taxon>Spiralia</taxon>
        <taxon>Lophotrochozoa</taxon>
        <taxon>Mollusca</taxon>
        <taxon>Gastropoda</taxon>
        <taxon>Heterobranchia</taxon>
        <taxon>Euthyneura</taxon>
        <taxon>Panpulmonata</taxon>
        <taxon>Hygrophila</taxon>
        <taxon>Lymnaeoidea</taxon>
        <taxon>Lymnaeidae</taxon>
        <taxon>Lymnaea</taxon>
    </lineage>
</organism>
<keyword evidence="3" id="KW-1133">Transmembrane helix</keyword>
<dbReference type="EC" id="3.1.4.12" evidence="2"/>